<evidence type="ECO:0000256" key="1">
    <source>
        <dbReference type="ARBA" id="ARBA00004123"/>
    </source>
</evidence>
<evidence type="ECO:0000259" key="8">
    <source>
        <dbReference type="Pfam" id="PF00808"/>
    </source>
</evidence>
<dbReference type="EMBL" id="HBIB01032769">
    <property type="protein sequence ID" value="CAE0258995.1"/>
    <property type="molecule type" value="Transcribed_RNA"/>
</dbReference>
<evidence type="ECO:0000256" key="3">
    <source>
        <dbReference type="ARBA" id="ARBA00023125"/>
    </source>
</evidence>
<keyword evidence="2" id="KW-0805">Transcription regulation</keyword>
<reference evidence="9" key="1">
    <citation type="submission" date="2021-01" db="EMBL/GenBank/DDBJ databases">
        <authorList>
            <person name="Corre E."/>
            <person name="Pelletier E."/>
            <person name="Niang G."/>
            <person name="Scheremetjew M."/>
            <person name="Finn R."/>
            <person name="Kale V."/>
            <person name="Holt S."/>
            <person name="Cochrane G."/>
            <person name="Meng A."/>
            <person name="Brown T."/>
            <person name="Cohen L."/>
        </authorList>
    </citation>
    <scope>NUCLEOTIDE SEQUENCE</scope>
    <source>
        <strain evidence="9">NIES-2562</strain>
    </source>
</reference>
<dbReference type="Gene3D" id="1.10.20.10">
    <property type="entry name" value="Histone, subunit A"/>
    <property type="match status" value="1"/>
</dbReference>
<comment type="similarity">
    <text evidence="6">Belongs to the NFYC/HAP5 subunit family.</text>
</comment>
<dbReference type="GO" id="GO:0046982">
    <property type="term" value="F:protein heterodimerization activity"/>
    <property type="evidence" value="ECO:0007669"/>
    <property type="project" value="InterPro"/>
</dbReference>
<keyword evidence="5" id="KW-0539">Nucleus</keyword>
<evidence type="ECO:0000256" key="4">
    <source>
        <dbReference type="ARBA" id="ARBA00023163"/>
    </source>
</evidence>
<comment type="subcellular location">
    <subcellularLocation>
        <location evidence="1">Nucleus</location>
    </subcellularLocation>
</comment>
<feature type="domain" description="Transcription factor CBF/NF-Y/archaeal histone" evidence="8">
    <location>
        <begin position="134"/>
        <end position="196"/>
    </location>
</feature>
<dbReference type="GO" id="GO:0000978">
    <property type="term" value="F:RNA polymerase II cis-regulatory region sequence-specific DNA binding"/>
    <property type="evidence" value="ECO:0007669"/>
    <property type="project" value="TreeGrafter"/>
</dbReference>
<protein>
    <recommendedName>
        <fullName evidence="8">Transcription factor CBF/NF-Y/archaeal histone domain-containing protein</fullName>
    </recommendedName>
</protein>
<name>A0A7S3DJ77_9EUKA</name>
<evidence type="ECO:0000256" key="7">
    <source>
        <dbReference type="SAM" id="MobiDB-lite"/>
    </source>
</evidence>
<keyword evidence="4" id="KW-0804">Transcription</keyword>
<dbReference type="CDD" id="cd22908">
    <property type="entry name" value="HFD_NFYC-like"/>
    <property type="match status" value="1"/>
</dbReference>
<evidence type="ECO:0000256" key="6">
    <source>
        <dbReference type="ARBA" id="ARBA00038129"/>
    </source>
</evidence>
<dbReference type="PANTHER" id="PTHR10252">
    <property type="entry name" value="HISTONE-LIKE TRANSCRIPTION FACTOR CCAAT-RELATED"/>
    <property type="match status" value="1"/>
</dbReference>
<feature type="region of interest" description="Disordered" evidence="7">
    <location>
        <begin position="1"/>
        <end position="89"/>
    </location>
</feature>
<accession>A0A7S3DJ77</accession>
<dbReference type="Pfam" id="PF00808">
    <property type="entry name" value="CBFD_NFYB_HMF"/>
    <property type="match status" value="1"/>
</dbReference>
<dbReference type="InterPro" id="IPR050568">
    <property type="entry name" value="Transcr_DNA_Rep_Reg"/>
</dbReference>
<proteinExistence type="inferred from homology"/>
<dbReference type="InterPro" id="IPR009072">
    <property type="entry name" value="Histone-fold"/>
</dbReference>
<evidence type="ECO:0000313" key="9">
    <source>
        <dbReference type="EMBL" id="CAE0258995.1"/>
    </source>
</evidence>
<dbReference type="AlphaFoldDB" id="A0A7S3DJ77"/>
<dbReference type="GO" id="GO:0000981">
    <property type="term" value="F:DNA-binding transcription factor activity, RNA polymerase II-specific"/>
    <property type="evidence" value="ECO:0007669"/>
    <property type="project" value="TreeGrafter"/>
</dbReference>
<dbReference type="InterPro" id="IPR003958">
    <property type="entry name" value="CBFA_NFYB_domain"/>
</dbReference>
<evidence type="ECO:0000256" key="2">
    <source>
        <dbReference type="ARBA" id="ARBA00023015"/>
    </source>
</evidence>
<dbReference type="FunFam" id="1.10.20.10:FF:000006">
    <property type="entry name" value="Nuclear transcription factor Y subunit gamma"/>
    <property type="match status" value="1"/>
</dbReference>
<dbReference type="SUPFAM" id="SSF47113">
    <property type="entry name" value="Histone-fold"/>
    <property type="match status" value="1"/>
</dbReference>
<sequence length="268" mass="29906">MAEAAPNAKGGAPPLRPTSSTLPLPGQSQAGSLNGGREGRGGGDDESSTAPSLPAGPPLYSPAGEGGAVPPPPGMSAEEAQHWHQQRHQQRVNFQRAQLQRLDFQRQYKEVLGKFWEEEKTRVPTHDELKNHAFPLARIKKIMKADEDVRTISSEAPVLFAKACELFILELTLRAWVHTDEAKRRTLQRNDVAMAICRTDVFDFLIDVMPKEDLKHPLGEGDMPFLANGEMPLYYPVASELSGKEAEEEEWKQKHIEAQAMQEMRKKH</sequence>
<dbReference type="PANTHER" id="PTHR10252:SF8">
    <property type="entry name" value="NUCLEAR TRANSCRIPTION FACTOR Y SUBUNIT GAMMA"/>
    <property type="match status" value="1"/>
</dbReference>
<dbReference type="GO" id="GO:0005634">
    <property type="term" value="C:nucleus"/>
    <property type="evidence" value="ECO:0007669"/>
    <property type="project" value="UniProtKB-SubCell"/>
</dbReference>
<gene>
    <name evidence="9" type="ORF">PBIL07802_LOCUS21262</name>
</gene>
<evidence type="ECO:0000256" key="5">
    <source>
        <dbReference type="ARBA" id="ARBA00023242"/>
    </source>
</evidence>
<keyword evidence="3" id="KW-0238">DNA-binding</keyword>
<organism evidence="9">
    <name type="scientific">Palpitomonas bilix</name>
    <dbReference type="NCBI Taxonomy" id="652834"/>
    <lineage>
        <taxon>Eukaryota</taxon>
        <taxon>Eukaryota incertae sedis</taxon>
    </lineage>
</organism>